<evidence type="ECO:0000256" key="1">
    <source>
        <dbReference type="SAM" id="MobiDB-lite"/>
    </source>
</evidence>
<dbReference type="AlphaFoldDB" id="A0A6J4UHG6"/>
<protein>
    <submittedName>
        <fullName evidence="2">Uncharacterized protein</fullName>
    </submittedName>
</protein>
<dbReference type="EMBL" id="CADCWM010000235">
    <property type="protein sequence ID" value="CAA9549581.1"/>
    <property type="molecule type" value="Genomic_DNA"/>
</dbReference>
<name>A0A6J4UHG6_9BACT</name>
<feature type="compositionally biased region" description="Low complexity" evidence="1">
    <location>
        <begin position="73"/>
        <end position="83"/>
    </location>
</feature>
<feature type="non-terminal residue" evidence="2">
    <location>
        <position position="83"/>
    </location>
</feature>
<feature type="region of interest" description="Disordered" evidence="1">
    <location>
        <begin position="44"/>
        <end position="83"/>
    </location>
</feature>
<sequence length="83" mass="9019">WRVRESASLVPSSRAGRRGGGGSCRSWQVRAGRRTRICDAGWASPGRRSGWCAPGAGRRPSRTWSARSRDGSRPASRLRPSPS</sequence>
<reference evidence="2" key="1">
    <citation type="submission" date="2020-02" db="EMBL/GenBank/DDBJ databases">
        <authorList>
            <person name="Meier V. D."/>
        </authorList>
    </citation>
    <scope>NUCLEOTIDE SEQUENCE</scope>
    <source>
        <strain evidence="2">AVDCRST_MAG88</strain>
    </source>
</reference>
<proteinExistence type="predicted"/>
<feature type="non-terminal residue" evidence="2">
    <location>
        <position position="1"/>
    </location>
</feature>
<accession>A0A6J4UHG6</accession>
<organism evidence="2">
    <name type="scientific">uncultured Thermomicrobiales bacterium</name>
    <dbReference type="NCBI Taxonomy" id="1645740"/>
    <lineage>
        <taxon>Bacteria</taxon>
        <taxon>Pseudomonadati</taxon>
        <taxon>Thermomicrobiota</taxon>
        <taxon>Thermomicrobia</taxon>
        <taxon>Thermomicrobiales</taxon>
        <taxon>environmental samples</taxon>
    </lineage>
</organism>
<gene>
    <name evidence="2" type="ORF">AVDCRST_MAG88-666</name>
</gene>
<evidence type="ECO:0000313" key="2">
    <source>
        <dbReference type="EMBL" id="CAA9549581.1"/>
    </source>
</evidence>
<feature type="region of interest" description="Disordered" evidence="1">
    <location>
        <begin position="1"/>
        <end position="27"/>
    </location>
</feature>